<name>A0A7K3WN87_9FLAO</name>
<dbReference type="RefSeq" id="WP_163282891.1">
    <property type="nucleotide sequence ID" value="NZ_JAAGVY010000002.1"/>
</dbReference>
<evidence type="ECO:0000313" key="2">
    <source>
        <dbReference type="Proteomes" id="UP000486602"/>
    </source>
</evidence>
<organism evidence="1 2">
    <name type="scientific">Cryomorpha ignava</name>
    <dbReference type="NCBI Taxonomy" id="101383"/>
    <lineage>
        <taxon>Bacteria</taxon>
        <taxon>Pseudomonadati</taxon>
        <taxon>Bacteroidota</taxon>
        <taxon>Flavobacteriia</taxon>
        <taxon>Flavobacteriales</taxon>
        <taxon>Cryomorphaceae</taxon>
        <taxon>Cryomorpha</taxon>
    </lineage>
</organism>
<comment type="caution">
    <text evidence="1">The sequence shown here is derived from an EMBL/GenBank/DDBJ whole genome shotgun (WGS) entry which is preliminary data.</text>
</comment>
<proteinExistence type="predicted"/>
<gene>
    <name evidence="1" type="ORF">G3O08_01440</name>
</gene>
<sequence length="45" mass="4942">MTTNLLAIESCTYLIGGIAEFGKVSVFVQLSFNSLRATQNHKQPI</sequence>
<protein>
    <submittedName>
        <fullName evidence="1">Uncharacterized protein</fullName>
    </submittedName>
</protein>
<dbReference type="EMBL" id="JAAGVY010000002">
    <property type="protein sequence ID" value="NEN22165.1"/>
    <property type="molecule type" value="Genomic_DNA"/>
</dbReference>
<dbReference type="AlphaFoldDB" id="A0A7K3WN87"/>
<keyword evidence="2" id="KW-1185">Reference proteome</keyword>
<accession>A0A7K3WN87</accession>
<reference evidence="1 2" key="1">
    <citation type="submission" date="2020-02" db="EMBL/GenBank/DDBJ databases">
        <title>Out from the shadows clarifying the taxonomy of the family Cryomorphaceae and related taxa by utilizing the GTDB taxonomic framework.</title>
        <authorList>
            <person name="Bowman J.P."/>
        </authorList>
    </citation>
    <scope>NUCLEOTIDE SEQUENCE [LARGE SCALE GENOMIC DNA]</scope>
    <source>
        <strain evidence="1 2">QSSC 1-22</strain>
    </source>
</reference>
<evidence type="ECO:0000313" key="1">
    <source>
        <dbReference type="EMBL" id="NEN22165.1"/>
    </source>
</evidence>
<dbReference type="Proteomes" id="UP000486602">
    <property type="component" value="Unassembled WGS sequence"/>
</dbReference>